<dbReference type="EMBL" id="MU393616">
    <property type="protein sequence ID" value="KAI4859732.1"/>
    <property type="molecule type" value="Genomic_DNA"/>
</dbReference>
<evidence type="ECO:0000313" key="1">
    <source>
        <dbReference type="EMBL" id="KAI4859732.1"/>
    </source>
</evidence>
<protein>
    <submittedName>
        <fullName evidence="1">Uncharacterized protein</fullName>
    </submittedName>
</protein>
<proteinExistence type="predicted"/>
<dbReference type="Proteomes" id="UP001497700">
    <property type="component" value="Unassembled WGS sequence"/>
</dbReference>
<name>A0ACB9YK10_9PEZI</name>
<accession>A0ACB9YK10</accession>
<keyword evidence="2" id="KW-1185">Reference proteome</keyword>
<reference evidence="1 2" key="1">
    <citation type="journal article" date="2022" name="New Phytol.">
        <title>Ecological generalism drives hyperdiversity of secondary metabolite gene clusters in xylarialean endophytes.</title>
        <authorList>
            <person name="Franco M.E.E."/>
            <person name="Wisecaver J.H."/>
            <person name="Arnold A.E."/>
            <person name="Ju Y.M."/>
            <person name="Slot J.C."/>
            <person name="Ahrendt S."/>
            <person name="Moore L.P."/>
            <person name="Eastman K.E."/>
            <person name="Scott K."/>
            <person name="Konkel Z."/>
            <person name="Mondo S.J."/>
            <person name="Kuo A."/>
            <person name="Hayes R.D."/>
            <person name="Haridas S."/>
            <person name="Andreopoulos B."/>
            <person name="Riley R."/>
            <person name="LaButti K."/>
            <person name="Pangilinan J."/>
            <person name="Lipzen A."/>
            <person name="Amirebrahimi M."/>
            <person name="Yan J."/>
            <person name="Adam C."/>
            <person name="Keymanesh K."/>
            <person name="Ng V."/>
            <person name="Louie K."/>
            <person name="Northen T."/>
            <person name="Drula E."/>
            <person name="Henrissat B."/>
            <person name="Hsieh H.M."/>
            <person name="Youens-Clark K."/>
            <person name="Lutzoni F."/>
            <person name="Miadlikowska J."/>
            <person name="Eastwood D.C."/>
            <person name="Hamelin R.C."/>
            <person name="Grigoriev I.V."/>
            <person name="U'Ren J.M."/>
        </authorList>
    </citation>
    <scope>NUCLEOTIDE SEQUENCE [LARGE SCALE GENOMIC DNA]</scope>
    <source>
        <strain evidence="1 2">CBS 119005</strain>
    </source>
</reference>
<comment type="caution">
    <text evidence="1">The sequence shown here is derived from an EMBL/GenBank/DDBJ whole genome shotgun (WGS) entry which is preliminary data.</text>
</comment>
<evidence type="ECO:0000313" key="2">
    <source>
        <dbReference type="Proteomes" id="UP001497700"/>
    </source>
</evidence>
<sequence>MPSQTSMMAIVRDGRDRHESTNKGEKRADTRRGEAGVQNRKRIRNFTPNDRAAHRVFEKSRREAFREKLIELASFLPTLSETEPNRLSKHIVVHESIERHREQNQHIQELQRERDELLAEVNGWRAGASTGGTGDVTLEARSAQSFVYRTAEDWDGFSGEGVAGASDEGFGPEPEAAAFAATVLPSPSQGSIPTQGVWAAQISPVAAPATTAIITHALPSIPTAVTNEPEQTWLEPPGAMGDGRQWDFEIPDLNATQMHPDQVGNFDSVPIPLFASLQSFDGTAGDARPDHAGLPQRLDYTPFTEEPPSSLDQLYWNSR</sequence>
<gene>
    <name evidence="1" type="ORF">F4820DRAFT_453608</name>
</gene>
<organism evidence="1 2">
    <name type="scientific">Hypoxylon rubiginosum</name>
    <dbReference type="NCBI Taxonomy" id="110542"/>
    <lineage>
        <taxon>Eukaryota</taxon>
        <taxon>Fungi</taxon>
        <taxon>Dikarya</taxon>
        <taxon>Ascomycota</taxon>
        <taxon>Pezizomycotina</taxon>
        <taxon>Sordariomycetes</taxon>
        <taxon>Xylariomycetidae</taxon>
        <taxon>Xylariales</taxon>
        <taxon>Hypoxylaceae</taxon>
        <taxon>Hypoxylon</taxon>
    </lineage>
</organism>